<dbReference type="Proteomes" id="UP000306319">
    <property type="component" value="Unassembled WGS sequence"/>
</dbReference>
<dbReference type="EMBL" id="SRYB01000001">
    <property type="protein sequence ID" value="TGY80990.1"/>
    <property type="molecule type" value="Genomic_DNA"/>
</dbReference>
<sequence length="73" mass="8579">MKIFNKIRRWVENIGGYRMTTDSSTYKYPAYIVEVQGLLSWHTVKTFISDDAQYAKICATELLEMLKEDIEPK</sequence>
<keyword evidence="2" id="KW-1185">Reference proteome</keyword>
<evidence type="ECO:0000313" key="1">
    <source>
        <dbReference type="EMBL" id="TGY80990.1"/>
    </source>
</evidence>
<accession>A0AC61RKZ8</accession>
<organism evidence="1 2">
    <name type="scientific">Lepagella muris</name>
    <dbReference type="NCBI Taxonomy" id="3032870"/>
    <lineage>
        <taxon>Bacteria</taxon>
        <taxon>Pseudomonadati</taxon>
        <taxon>Bacteroidota</taxon>
        <taxon>Bacteroidia</taxon>
        <taxon>Bacteroidales</taxon>
        <taxon>Muribaculaceae</taxon>
        <taxon>Lepagella</taxon>
    </lineage>
</organism>
<comment type="caution">
    <text evidence="1">The sequence shown here is derived from an EMBL/GenBank/DDBJ whole genome shotgun (WGS) entry which is preliminary data.</text>
</comment>
<proteinExistence type="predicted"/>
<name>A0AC61RKZ8_9BACT</name>
<evidence type="ECO:0000313" key="2">
    <source>
        <dbReference type="Proteomes" id="UP000306319"/>
    </source>
</evidence>
<reference evidence="1" key="1">
    <citation type="submission" date="2019-04" db="EMBL/GenBank/DDBJ databases">
        <title>Microbes associate with the intestines of laboratory mice.</title>
        <authorList>
            <person name="Navarre W."/>
            <person name="Wong E."/>
            <person name="Huang K."/>
            <person name="Tropini C."/>
            <person name="Ng K."/>
            <person name="Yu B."/>
        </authorList>
    </citation>
    <scope>NUCLEOTIDE SEQUENCE</scope>
    <source>
        <strain evidence="1">NM04_E33</strain>
    </source>
</reference>
<gene>
    <name evidence="1" type="ORF">E5331_01005</name>
</gene>
<protein>
    <submittedName>
        <fullName evidence="1">Uncharacterized protein</fullName>
    </submittedName>
</protein>